<dbReference type="Proteomes" id="UP000239895">
    <property type="component" value="Unassembled WGS sequence"/>
</dbReference>
<reference evidence="4 5" key="1">
    <citation type="submission" date="2018-03" db="EMBL/GenBank/DDBJ databases">
        <title>Comparative analysis of microorganisms from saline springs in Andes Mountain Range, Colombia.</title>
        <authorList>
            <person name="Rubin E."/>
        </authorList>
    </citation>
    <scope>NUCLEOTIDE SEQUENCE [LARGE SCALE GENOMIC DNA]</scope>
    <source>
        <strain evidence="4 5">CG 23</strain>
    </source>
</reference>
<proteinExistence type="predicted"/>
<dbReference type="SFLD" id="SFLDG01129">
    <property type="entry name" value="C1.5:_HAD__Beta-PGM__Phosphata"/>
    <property type="match status" value="1"/>
</dbReference>
<dbReference type="SUPFAM" id="SSF56784">
    <property type="entry name" value="HAD-like"/>
    <property type="match status" value="1"/>
</dbReference>
<dbReference type="RefSeq" id="WP_106268625.1">
    <property type="nucleotide sequence ID" value="NZ_PVTX01000008.1"/>
</dbReference>
<comment type="cofactor">
    <cofactor evidence="1">
        <name>Mg(2+)</name>
        <dbReference type="ChEBI" id="CHEBI:18420"/>
    </cofactor>
</comment>
<evidence type="ECO:0000313" key="4">
    <source>
        <dbReference type="EMBL" id="PRZ05204.1"/>
    </source>
</evidence>
<accession>A0ABX5ECE5</accession>
<gene>
    <name evidence="4" type="ORF">BCL65_108187</name>
</gene>
<evidence type="ECO:0000256" key="1">
    <source>
        <dbReference type="ARBA" id="ARBA00001946"/>
    </source>
</evidence>
<protein>
    <submittedName>
        <fullName evidence="4">Hydrolase of the HAD superfamily</fullName>
    </submittedName>
</protein>
<dbReference type="InterPro" id="IPR036412">
    <property type="entry name" value="HAD-like_sf"/>
</dbReference>
<dbReference type="NCBIfam" id="TIGR01549">
    <property type="entry name" value="HAD-SF-IA-v1"/>
    <property type="match status" value="1"/>
</dbReference>
<dbReference type="Gene3D" id="1.20.120.1600">
    <property type="match status" value="1"/>
</dbReference>
<dbReference type="PANTHER" id="PTHR46470:SF4">
    <property type="entry name" value="5-AMINO-6-(5-PHOSPHO-D-RIBITYLAMINO)URACIL PHOSPHATASE YIGB"/>
    <property type="match status" value="1"/>
</dbReference>
<evidence type="ECO:0000256" key="2">
    <source>
        <dbReference type="ARBA" id="ARBA00022801"/>
    </source>
</evidence>
<dbReference type="Pfam" id="PF00702">
    <property type="entry name" value="Hydrolase"/>
    <property type="match status" value="1"/>
</dbReference>
<comment type="caution">
    <text evidence="4">The sequence shown here is derived from an EMBL/GenBank/DDBJ whole genome shotgun (WGS) entry which is preliminary data.</text>
</comment>
<keyword evidence="2 4" id="KW-0378">Hydrolase</keyword>
<dbReference type="EMBL" id="PVTX01000008">
    <property type="protein sequence ID" value="PRZ05204.1"/>
    <property type="molecule type" value="Genomic_DNA"/>
</dbReference>
<dbReference type="InterPro" id="IPR023214">
    <property type="entry name" value="HAD_sf"/>
</dbReference>
<keyword evidence="3" id="KW-0460">Magnesium</keyword>
<dbReference type="GO" id="GO:0016787">
    <property type="term" value="F:hydrolase activity"/>
    <property type="evidence" value="ECO:0007669"/>
    <property type="project" value="UniProtKB-KW"/>
</dbReference>
<name>A0ABX5ECE5_9MICO</name>
<dbReference type="SFLD" id="SFLDS00003">
    <property type="entry name" value="Haloacid_Dehalogenase"/>
    <property type="match status" value="1"/>
</dbReference>
<evidence type="ECO:0000256" key="3">
    <source>
        <dbReference type="ARBA" id="ARBA00022842"/>
    </source>
</evidence>
<dbReference type="InterPro" id="IPR051400">
    <property type="entry name" value="HAD-like_hydrolase"/>
</dbReference>
<organism evidence="4 5">
    <name type="scientific">Isoptericola halotolerans</name>
    <dbReference type="NCBI Taxonomy" id="300560"/>
    <lineage>
        <taxon>Bacteria</taxon>
        <taxon>Bacillati</taxon>
        <taxon>Actinomycetota</taxon>
        <taxon>Actinomycetes</taxon>
        <taxon>Micrococcales</taxon>
        <taxon>Promicromonosporaceae</taxon>
        <taxon>Isoptericola</taxon>
    </lineage>
</organism>
<dbReference type="PANTHER" id="PTHR46470">
    <property type="entry name" value="N-ACYLNEURAMINATE-9-PHOSPHATASE"/>
    <property type="match status" value="1"/>
</dbReference>
<evidence type="ECO:0000313" key="5">
    <source>
        <dbReference type="Proteomes" id="UP000239895"/>
    </source>
</evidence>
<dbReference type="Gene3D" id="3.40.50.1000">
    <property type="entry name" value="HAD superfamily/HAD-like"/>
    <property type="match status" value="1"/>
</dbReference>
<sequence>MTAFGAVAGRVDAVLLDVDDTLVDTRGAFATAIAAVAEAHLPGDVDRAAVLDHWRTDPAGHYRAYTRGETDHRTQRRLRADLLHRTFGGAPVGEDAFDAWDELFWGTFERSWRPFDDAATFVDGLRAAGVRLGVVTNAAVELQERKLAAVGIDLPVLVGLDTLGYGKPHPDVFVEGVRRLGSVPGRTAYVGDEPTVDARAAHDAGLVGVWLDRPGARRADEQAVDAGALRTAGIVVVAGLAEVPSALGL</sequence>
<dbReference type="InterPro" id="IPR006439">
    <property type="entry name" value="HAD-SF_hydro_IA"/>
</dbReference>
<keyword evidence="5" id="KW-1185">Reference proteome</keyword>